<evidence type="ECO:0000313" key="2">
    <source>
        <dbReference type="EMBL" id="PWC08592.1"/>
    </source>
</evidence>
<dbReference type="InterPro" id="IPR017946">
    <property type="entry name" value="PLC-like_Pdiesterase_TIM-brl"/>
</dbReference>
<protein>
    <submittedName>
        <fullName evidence="2">Glycerophosphodiester phosphodiesterase</fullName>
    </submittedName>
</protein>
<reference evidence="3" key="1">
    <citation type="submission" date="2018-04" db="EMBL/GenBank/DDBJ databases">
        <authorList>
            <person name="Liu S."/>
            <person name="Wang Z."/>
            <person name="Li J."/>
        </authorList>
    </citation>
    <scope>NUCLEOTIDE SEQUENCE [LARGE SCALE GENOMIC DNA]</scope>
    <source>
        <strain evidence="3">622</strain>
    </source>
</reference>
<dbReference type="EMBL" id="QEFB01000001">
    <property type="protein sequence ID" value="PWC08592.1"/>
    <property type="molecule type" value="Genomic_DNA"/>
</dbReference>
<keyword evidence="3" id="KW-1185">Reference proteome</keyword>
<dbReference type="KEGG" id="myl:C3E77_06735"/>
<dbReference type="OrthoDB" id="5241788at2"/>
<dbReference type="GO" id="GO:0006629">
    <property type="term" value="P:lipid metabolic process"/>
    <property type="evidence" value="ECO:0007669"/>
    <property type="project" value="InterPro"/>
</dbReference>
<dbReference type="InterPro" id="IPR030395">
    <property type="entry name" value="GP_PDE_dom"/>
</dbReference>
<dbReference type="Proteomes" id="UP000244962">
    <property type="component" value="Unassembled WGS sequence"/>
</dbReference>
<sequence length="253" mass="27103">MSPRGPRVFAHRGLAVGVPENTLAAFQAAVDAGTDYIETDVHATADGIAVLVHDPEIRVGSVSHVVRDVTFDELCLLDLGDGHRAPTLAEALAAFPLIRFNIDVKDERAARPAGQAIRAAGAIDRVLVTSFDEARRLKALELLAGVTSSASSRLFARALVGAKMGIPALVRRSLTGVAVVQIPERYKNVQLITPRTLRTLHRAGVEVHVWTINTAADMRRLLDLGVDGIITDRVDIALTVVQEWSSASRQSGG</sequence>
<dbReference type="SUPFAM" id="SSF51695">
    <property type="entry name" value="PLC-like phosphodiesterases"/>
    <property type="match status" value="1"/>
</dbReference>
<proteinExistence type="predicted"/>
<dbReference type="Gene3D" id="3.20.20.190">
    <property type="entry name" value="Phosphatidylinositol (PI) phosphodiesterase"/>
    <property type="match status" value="1"/>
</dbReference>
<gene>
    <name evidence="2" type="ORF">DF223_00555</name>
</gene>
<organism evidence="2 3">
    <name type="scientific">Mycetocola zhujimingii</name>
    <dbReference type="NCBI Taxonomy" id="2079792"/>
    <lineage>
        <taxon>Bacteria</taxon>
        <taxon>Bacillati</taxon>
        <taxon>Actinomycetota</taxon>
        <taxon>Actinomycetes</taxon>
        <taxon>Micrococcales</taxon>
        <taxon>Microbacteriaceae</taxon>
        <taxon>Mycetocola</taxon>
    </lineage>
</organism>
<name>A0A2U1TI94_9MICO</name>
<dbReference type="Pfam" id="PF03009">
    <property type="entry name" value="GDPD"/>
    <property type="match status" value="1"/>
</dbReference>
<comment type="caution">
    <text evidence="2">The sequence shown here is derived from an EMBL/GenBank/DDBJ whole genome shotgun (WGS) entry which is preliminary data.</text>
</comment>
<dbReference type="PANTHER" id="PTHR46211">
    <property type="entry name" value="GLYCEROPHOSPHORYL DIESTER PHOSPHODIESTERASE"/>
    <property type="match status" value="1"/>
</dbReference>
<dbReference type="GO" id="GO:0008081">
    <property type="term" value="F:phosphoric diester hydrolase activity"/>
    <property type="evidence" value="ECO:0007669"/>
    <property type="project" value="InterPro"/>
</dbReference>
<accession>A0A2U1TI94</accession>
<dbReference type="PROSITE" id="PS51704">
    <property type="entry name" value="GP_PDE"/>
    <property type="match status" value="1"/>
</dbReference>
<dbReference type="AlphaFoldDB" id="A0A2U1TI94"/>
<feature type="domain" description="GP-PDE" evidence="1">
    <location>
        <begin position="6"/>
        <end position="241"/>
    </location>
</feature>
<dbReference type="PANTHER" id="PTHR46211:SF14">
    <property type="entry name" value="GLYCEROPHOSPHODIESTER PHOSPHODIESTERASE"/>
    <property type="match status" value="1"/>
</dbReference>
<evidence type="ECO:0000259" key="1">
    <source>
        <dbReference type="PROSITE" id="PS51704"/>
    </source>
</evidence>
<evidence type="ECO:0000313" key="3">
    <source>
        <dbReference type="Proteomes" id="UP000244962"/>
    </source>
</evidence>